<evidence type="ECO:0000256" key="1">
    <source>
        <dbReference type="ARBA" id="ARBA00010688"/>
    </source>
</evidence>
<dbReference type="GO" id="GO:0008673">
    <property type="term" value="F:2-dehydro-3-deoxygluconokinase activity"/>
    <property type="evidence" value="ECO:0007669"/>
    <property type="project" value="UniProtKB-EC"/>
</dbReference>
<name>A0A0F0L4S7_9MICO</name>
<comment type="similarity">
    <text evidence="1">Belongs to the carbohydrate kinase PfkB family.</text>
</comment>
<dbReference type="PATRIC" id="fig|82380.10.peg.184"/>
<dbReference type="InterPro" id="IPR052700">
    <property type="entry name" value="Carb_kinase_PfkB-like"/>
</dbReference>
<dbReference type="InterPro" id="IPR011611">
    <property type="entry name" value="PfkB_dom"/>
</dbReference>
<evidence type="ECO:0000259" key="4">
    <source>
        <dbReference type="Pfam" id="PF00294"/>
    </source>
</evidence>
<dbReference type="EC" id="2.7.1.45" evidence="5"/>
<accession>A0A0F0L4S7</accession>
<sequence length="318" mass="32999">MERDLEVITIGETMGLLHSLHPGRLDLAHAVGVSIGGAESNTAIGLARLGVAAAWLGRVGADAFGERILRTLRAESVDVVEIIDAHAPTGLMVKERRSSTQTSVSYYRSGSAGSRLTPGDIPAGIIENARVLHVTGITPALSGDAKEAIFAAIRRARAAGVRVSFDVNHRSRLWDAGLARPVYRELIASSDIVFAGVEEAALALDTSETSALLLAHGLAALGPSEVIIKRGAEGADAHIDGNAFHVDAVPVDVIDTVGAGDAFVAGYLAERVRAASPESCLRMGASAGACACTAAGDWESLPTREDVASLTRTDPVAR</sequence>
<evidence type="ECO:0000313" key="5">
    <source>
        <dbReference type="EMBL" id="KJL26541.1"/>
    </source>
</evidence>
<dbReference type="PANTHER" id="PTHR43320:SF2">
    <property type="entry name" value="2-DEHYDRO-3-DEOXYGLUCONOKINASE_2-DEHYDRO-3-DEOXYGALACTONOKINASE"/>
    <property type="match status" value="1"/>
</dbReference>
<keyword evidence="3 5" id="KW-0418">Kinase</keyword>
<keyword evidence="2 5" id="KW-0808">Transferase</keyword>
<dbReference type="SUPFAM" id="SSF53613">
    <property type="entry name" value="Ribokinase-like"/>
    <property type="match status" value="1"/>
</dbReference>
<feature type="domain" description="Carbohydrate kinase PfkB" evidence="4">
    <location>
        <begin position="7"/>
        <end position="303"/>
    </location>
</feature>
<evidence type="ECO:0000256" key="2">
    <source>
        <dbReference type="ARBA" id="ARBA00022679"/>
    </source>
</evidence>
<dbReference type="OrthoDB" id="9808601at2"/>
<protein>
    <submittedName>
        <fullName evidence="5">2-dehydro-3-deoxygluconokinase</fullName>
        <ecNumber evidence="5">2.7.1.45</ecNumber>
    </submittedName>
</protein>
<dbReference type="PANTHER" id="PTHR43320">
    <property type="entry name" value="SUGAR KINASE"/>
    <property type="match status" value="1"/>
</dbReference>
<dbReference type="AlphaFoldDB" id="A0A0F0L4S7"/>
<reference evidence="5 6" key="1">
    <citation type="submission" date="2015-02" db="EMBL/GenBank/DDBJ databases">
        <title>Draft genome sequences of ten Microbacterium spp. with emphasis on heavy metal contaminated environments.</title>
        <authorList>
            <person name="Corretto E."/>
        </authorList>
    </citation>
    <scope>NUCLEOTIDE SEQUENCE [LARGE SCALE GENOMIC DNA]</scope>
    <source>
        <strain evidence="5 6">BEL163</strain>
    </source>
</reference>
<dbReference type="Proteomes" id="UP000033725">
    <property type="component" value="Unassembled WGS sequence"/>
</dbReference>
<gene>
    <name evidence="5" type="primary">kdgK_1</name>
    <name evidence="5" type="ORF">RN51_00184</name>
</gene>
<proteinExistence type="inferred from homology"/>
<organism evidence="5 6">
    <name type="scientific">Microbacterium oxydans</name>
    <dbReference type="NCBI Taxonomy" id="82380"/>
    <lineage>
        <taxon>Bacteria</taxon>
        <taxon>Bacillati</taxon>
        <taxon>Actinomycetota</taxon>
        <taxon>Actinomycetes</taxon>
        <taxon>Micrococcales</taxon>
        <taxon>Microbacteriaceae</taxon>
        <taxon>Microbacterium</taxon>
    </lineage>
</organism>
<dbReference type="Gene3D" id="3.40.1190.20">
    <property type="match status" value="1"/>
</dbReference>
<comment type="caution">
    <text evidence="5">The sequence shown here is derived from an EMBL/GenBank/DDBJ whole genome shotgun (WGS) entry which is preliminary data.</text>
</comment>
<dbReference type="InterPro" id="IPR002173">
    <property type="entry name" value="Carboh/pur_kinase_PfkB_CS"/>
</dbReference>
<dbReference type="Pfam" id="PF00294">
    <property type="entry name" value="PfkB"/>
    <property type="match status" value="1"/>
</dbReference>
<dbReference type="InterPro" id="IPR029056">
    <property type="entry name" value="Ribokinase-like"/>
</dbReference>
<dbReference type="EMBL" id="JYIV01000010">
    <property type="protein sequence ID" value="KJL26541.1"/>
    <property type="molecule type" value="Genomic_DNA"/>
</dbReference>
<dbReference type="RefSeq" id="WP_025104819.1">
    <property type="nucleotide sequence ID" value="NZ_JYIV01000010.1"/>
</dbReference>
<evidence type="ECO:0000313" key="6">
    <source>
        <dbReference type="Proteomes" id="UP000033725"/>
    </source>
</evidence>
<evidence type="ECO:0000256" key="3">
    <source>
        <dbReference type="ARBA" id="ARBA00022777"/>
    </source>
</evidence>
<dbReference type="CDD" id="cd01166">
    <property type="entry name" value="KdgK"/>
    <property type="match status" value="1"/>
</dbReference>
<dbReference type="PROSITE" id="PS00584">
    <property type="entry name" value="PFKB_KINASES_2"/>
    <property type="match status" value="1"/>
</dbReference>